<accession>W9VBY1</accession>
<reference evidence="8 9" key="1">
    <citation type="submission" date="2012-11" db="EMBL/GenBank/DDBJ databases">
        <title>Genome assembly of Thiorhodococcus sp. AK35.</title>
        <authorList>
            <person name="Nupur N."/>
            <person name="Khatri I."/>
            <person name="Subramanian S."/>
            <person name="Pinnaka A."/>
        </authorList>
    </citation>
    <scope>NUCLEOTIDE SEQUENCE [LARGE SCALE GENOMIC DNA]</scope>
    <source>
        <strain evidence="8 9">AK35</strain>
    </source>
</reference>
<feature type="transmembrane region" description="Helical" evidence="6">
    <location>
        <begin position="139"/>
        <end position="156"/>
    </location>
</feature>
<comment type="subcellular location">
    <subcellularLocation>
        <location evidence="1">Membrane</location>
        <topology evidence="1">Multi-pass membrane protein</topology>
    </subcellularLocation>
</comment>
<feature type="transmembrane region" description="Helical" evidence="6">
    <location>
        <begin position="208"/>
        <end position="231"/>
    </location>
</feature>
<feature type="transmembrane region" description="Helical" evidence="6">
    <location>
        <begin position="275"/>
        <end position="296"/>
    </location>
</feature>
<dbReference type="InterPro" id="IPR004680">
    <property type="entry name" value="Cit_transptr-like_dom"/>
</dbReference>
<gene>
    <name evidence="8" type="ORF">D779_3641</name>
</gene>
<dbReference type="AlphaFoldDB" id="W9VBY1"/>
<evidence type="ECO:0000256" key="4">
    <source>
        <dbReference type="ARBA" id="ARBA00022989"/>
    </source>
</evidence>
<dbReference type="RefSeq" id="WP_043756853.1">
    <property type="nucleotide sequence ID" value="NZ_AONC01000066.1"/>
</dbReference>
<dbReference type="PATRIC" id="fig|1249627.3.peg.3718"/>
<feature type="transmembrane region" description="Helical" evidence="6">
    <location>
        <begin position="70"/>
        <end position="93"/>
    </location>
</feature>
<dbReference type="PANTHER" id="PTHR10283">
    <property type="entry name" value="SOLUTE CARRIER FAMILY 13 MEMBER"/>
    <property type="match status" value="1"/>
</dbReference>
<feature type="domain" description="Citrate transporter-like" evidence="7">
    <location>
        <begin position="41"/>
        <end position="394"/>
    </location>
</feature>
<dbReference type="eggNOG" id="COG0471">
    <property type="taxonomic scope" value="Bacteria"/>
</dbReference>
<keyword evidence="9" id="KW-1185">Reference proteome</keyword>
<feature type="transmembrane region" description="Helical" evidence="6">
    <location>
        <begin position="31"/>
        <end position="63"/>
    </location>
</feature>
<feature type="transmembrane region" description="Helical" evidence="6">
    <location>
        <begin position="352"/>
        <end position="375"/>
    </location>
</feature>
<keyword evidence="5 6" id="KW-0472">Membrane</keyword>
<proteinExistence type="predicted"/>
<name>W9VBY1_9GAMM</name>
<evidence type="ECO:0000256" key="3">
    <source>
        <dbReference type="ARBA" id="ARBA00022692"/>
    </source>
</evidence>
<keyword evidence="3 6" id="KW-0812">Transmembrane</keyword>
<dbReference type="GO" id="GO:0022857">
    <property type="term" value="F:transmembrane transporter activity"/>
    <property type="evidence" value="ECO:0007669"/>
    <property type="project" value="TreeGrafter"/>
</dbReference>
<evidence type="ECO:0000313" key="9">
    <source>
        <dbReference type="Proteomes" id="UP000019460"/>
    </source>
</evidence>
<keyword evidence="2" id="KW-0813">Transport</keyword>
<protein>
    <submittedName>
        <fullName evidence="8">Di-and tricarboxylate transporter</fullName>
    </submittedName>
</protein>
<comment type="caution">
    <text evidence="8">The sequence shown here is derived from an EMBL/GenBank/DDBJ whole genome shotgun (WGS) entry which is preliminary data.</text>
</comment>
<dbReference type="EMBL" id="AONC01000066">
    <property type="protein sequence ID" value="EXJ13547.1"/>
    <property type="molecule type" value="Genomic_DNA"/>
</dbReference>
<evidence type="ECO:0000256" key="5">
    <source>
        <dbReference type="ARBA" id="ARBA00023136"/>
    </source>
</evidence>
<evidence type="ECO:0000256" key="1">
    <source>
        <dbReference type="ARBA" id="ARBA00004141"/>
    </source>
</evidence>
<evidence type="ECO:0000313" key="8">
    <source>
        <dbReference type="EMBL" id="EXJ13547.1"/>
    </source>
</evidence>
<dbReference type="Pfam" id="PF03600">
    <property type="entry name" value="CitMHS"/>
    <property type="match status" value="1"/>
</dbReference>
<evidence type="ECO:0000259" key="7">
    <source>
        <dbReference type="Pfam" id="PF03600"/>
    </source>
</evidence>
<feature type="transmembrane region" description="Helical" evidence="6">
    <location>
        <begin position="105"/>
        <end position="132"/>
    </location>
</feature>
<feature type="transmembrane region" description="Helical" evidence="6">
    <location>
        <begin position="308"/>
        <end position="332"/>
    </location>
</feature>
<keyword evidence="4 6" id="KW-1133">Transmembrane helix</keyword>
<evidence type="ECO:0000256" key="2">
    <source>
        <dbReference type="ARBA" id="ARBA00022448"/>
    </source>
</evidence>
<evidence type="ECO:0000256" key="6">
    <source>
        <dbReference type="SAM" id="Phobius"/>
    </source>
</evidence>
<organism evidence="8 9">
    <name type="scientific">Imhoffiella purpurea</name>
    <dbReference type="NCBI Taxonomy" id="1249627"/>
    <lineage>
        <taxon>Bacteria</taxon>
        <taxon>Pseudomonadati</taxon>
        <taxon>Pseudomonadota</taxon>
        <taxon>Gammaproteobacteria</taxon>
        <taxon>Chromatiales</taxon>
        <taxon>Chromatiaceae</taxon>
        <taxon>Imhoffiella</taxon>
    </lineage>
</organism>
<dbReference type="Proteomes" id="UP000019460">
    <property type="component" value="Unassembled WGS sequence"/>
</dbReference>
<dbReference type="GO" id="GO:0005886">
    <property type="term" value="C:plasma membrane"/>
    <property type="evidence" value="ECO:0007669"/>
    <property type="project" value="TreeGrafter"/>
</dbReference>
<sequence length="456" mass="47729">MRLRVAFAISGMALLAALVFPHFLPSEAALALALAVFALGLWATAAVAEYWTALAFFLLAVIFRIAPPQVVFSGFTSSTFWLLFGGLIIGAAMRHTGLDHRLGHWLSGAGSLCYAWLIASIVAFGVALGFVMPSSVGRAVLLMPIVAALAVRLGYAQGANGHTGMLLAAAFGSHVPTFAILPSNVPNMILAGSAETLYGIRFGYWDYLWLHFPVLGLLKSLLLVLLVVRLFPDADPLPVKADRRSVEPMTPHQRRLGLLLLLCLVLWLTDSLHGIAPAWVSLGAALVCLWPGSGLTGKDTMNKEVNHASLLFIAGILGLGAVVAYSGLGPLLVDGLTAMFGLSPGGGATHNAAVLAAISTAVAAATTLPGVPAVMTPSAQALADLTGLPLATVLMTQVLGFSNVLLPYQSPPLLVAIQLGALSTAAVTRLCLTLFAATALVLTPLDLVWWRLIGWL</sequence>
<feature type="transmembrane region" description="Helical" evidence="6">
    <location>
        <begin position="426"/>
        <end position="450"/>
    </location>
</feature>
<dbReference type="STRING" id="1249627.D779_3641"/>